<reference evidence="2 3" key="1">
    <citation type="submission" date="2023-05" db="EMBL/GenBank/DDBJ databases">
        <title>[ruminococcus] sp. nov., isolated from a pig farm feces dump.</title>
        <authorList>
            <person name="Chang Y.-H."/>
        </authorList>
    </citation>
    <scope>NUCLEOTIDE SEQUENCE [LARGE SCALE GENOMIC DNA]</scope>
    <source>
        <strain evidence="2 3">YH-rum2234</strain>
    </source>
</reference>
<dbReference type="PANTHER" id="PTHR23026:SF123">
    <property type="entry name" value="NAD(P)H NITROREDUCTASE RV3131-RELATED"/>
    <property type="match status" value="1"/>
</dbReference>
<dbReference type="RefSeq" id="WP_283231823.1">
    <property type="nucleotide sequence ID" value="NZ_JASGBQ010000033.1"/>
</dbReference>
<dbReference type="Proteomes" id="UP001300383">
    <property type="component" value="Unassembled WGS sequence"/>
</dbReference>
<dbReference type="InterPro" id="IPR050627">
    <property type="entry name" value="Nitroreductase/BluB"/>
</dbReference>
<organism evidence="2 3">
    <name type="scientific">Fusibacillus kribbianus</name>
    <dbReference type="NCBI Taxonomy" id="3044208"/>
    <lineage>
        <taxon>Bacteria</taxon>
        <taxon>Bacillati</taxon>
        <taxon>Bacillota</taxon>
        <taxon>Clostridia</taxon>
        <taxon>Lachnospirales</taxon>
        <taxon>Lachnospiraceae</taxon>
        <taxon>Fusibacillus</taxon>
    </lineage>
</organism>
<name>A0AAP4EYC4_9FIRM</name>
<protein>
    <submittedName>
        <fullName evidence="2">Nitroreductase family protein</fullName>
    </submittedName>
</protein>
<dbReference type="AlphaFoldDB" id="A0AAP4EYC4"/>
<gene>
    <name evidence="2" type="ORF">QJ036_13175</name>
</gene>
<dbReference type="Pfam" id="PF00881">
    <property type="entry name" value="Nitroreductase"/>
    <property type="match status" value="2"/>
</dbReference>
<accession>A0AAP4EYC4</accession>
<proteinExistence type="predicted"/>
<dbReference type="EMBL" id="JASGBQ010000033">
    <property type="protein sequence ID" value="MDI9243399.1"/>
    <property type="molecule type" value="Genomic_DNA"/>
</dbReference>
<dbReference type="PANTHER" id="PTHR23026">
    <property type="entry name" value="NADPH NITROREDUCTASE"/>
    <property type="match status" value="1"/>
</dbReference>
<comment type="caution">
    <text evidence="2">The sequence shown here is derived from an EMBL/GenBank/DDBJ whole genome shotgun (WGS) entry which is preliminary data.</text>
</comment>
<feature type="domain" description="Nitroreductase" evidence="1">
    <location>
        <begin position="7"/>
        <end position="65"/>
    </location>
</feature>
<dbReference type="GO" id="GO:0016491">
    <property type="term" value="F:oxidoreductase activity"/>
    <property type="evidence" value="ECO:0007669"/>
    <property type="project" value="InterPro"/>
</dbReference>
<sequence length="175" mass="19808">MDVIEAIHKRKSVRNFSGRQVEKEKLMRLLRAGQQAPSVRNGQPWMYVVIRKKDTLEKLAQIKKSWNPLRQAPVGICIFIDKNRYSSKHLEYFAQDCGAASENILLAAVQEGLGGVWLGTYPDRDACGKVKILLGLPDRMIPFNLIALGYPSESDGVKPARKELAVFYEKYDKAE</sequence>
<evidence type="ECO:0000313" key="3">
    <source>
        <dbReference type="Proteomes" id="UP001300383"/>
    </source>
</evidence>
<evidence type="ECO:0000259" key="1">
    <source>
        <dbReference type="Pfam" id="PF00881"/>
    </source>
</evidence>
<evidence type="ECO:0000313" key="2">
    <source>
        <dbReference type="EMBL" id="MDI9243399.1"/>
    </source>
</evidence>
<dbReference type="InterPro" id="IPR029479">
    <property type="entry name" value="Nitroreductase"/>
</dbReference>
<feature type="domain" description="Nitroreductase" evidence="1">
    <location>
        <begin position="68"/>
        <end position="150"/>
    </location>
</feature>
<dbReference type="Gene3D" id="3.40.109.10">
    <property type="entry name" value="NADH Oxidase"/>
    <property type="match status" value="1"/>
</dbReference>
<dbReference type="SUPFAM" id="SSF55469">
    <property type="entry name" value="FMN-dependent nitroreductase-like"/>
    <property type="match status" value="1"/>
</dbReference>
<keyword evidence="3" id="KW-1185">Reference proteome</keyword>
<dbReference type="InterPro" id="IPR000415">
    <property type="entry name" value="Nitroreductase-like"/>
</dbReference>